<dbReference type="Proteomes" id="UP000735302">
    <property type="component" value="Unassembled WGS sequence"/>
</dbReference>
<reference evidence="1 2" key="1">
    <citation type="journal article" date="2021" name="Elife">
        <title>Chloroplast acquisition without the gene transfer in kleptoplastic sea slugs, Plakobranchus ocellatus.</title>
        <authorList>
            <person name="Maeda T."/>
            <person name="Takahashi S."/>
            <person name="Yoshida T."/>
            <person name="Shimamura S."/>
            <person name="Takaki Y."/>
            <person name="Nagai Y."/>
            <person name="Toyoda A."/>
            <person name="Suzuki Y."/>
            <person name="Arimoto A."/>
            <person name="Ishii H."/>
            <person name="Satoh N."/>
            <person name="Nishiyama T."/>
            <person name="Hasebe M."/>
            <person name="Maruyama T."/>
            <person name="Minagawa J."/>
            <person name="Obokata J."/>
            <person name="Shigenobu S."/>
        </authorList>
    </citation>
    <scope>NUCLEOTIDE SEQUENCE [LARGE SCALE GENOMIC DNA]</scope>
</reference>
<gene>
    <name evidence="1" type="ORF">PoB_000872500</name>
</gene>
<evidence type="ECO:0000313" key="1">
    <source>
        <dbReference type="EMBL" id="GFN82219.1"/>
    </source>
</evidence>
<name>A0AAV3YGK8_9GAST</name>
<dbReference type="EMBL" id="BLXT01000976">
    <property type="protein sequence ID" value="GFN82219.1"/>
    <property type="molecule type" value="Genomic_DNA"/>
</dbReference>
<comment type="caution">
    <text evidence="1">The sequence shown here is derived from an EMBL/GenBank/DDBJ whole genome shotgun (WGS) entry which is preliminary data.</text>
</comment>
<protein>
    <submittedName>
        <fullName evidence="1">Uncharacterized protein</fullName>
    </submittedName>
</protein>
<evidence type="ECO:0000313" key="2">
    <source>
        <dbReference type="Proteomes" id="UP000735302"/>
    </source>
</evidence>
<proteinExistence type="predicted"/>
<keyword evidence="2" id="KW-1185">Reference proteome</keyword>
<organism evidence="1 2">
    <name type="scientific">Plakobranchus ocellatus</name>
    <dbReference type="NCBI Taxonomy" id="259542"/>
    <lineage>
        <taxon>Eukaryota</taxon>
        <taxon>Metazoa</taxon>
        <taxon>Spiralia</taxon>
        <taxon>Lophotrochozoa</taxon>
        <taxon>Mollusca</taxon>
        <taxon>Gastropoda</taxon>
        <taxon>Heterobranchia</taxon>
        <taxon>Euthyneura</taxon>
        <taxon>Panpulmonata</taxon>
        <taxon>Sacoglossa</taxon>
        <taxon>Placobranchoidea</taxon>
        <taxon>Plakobranchidae</taxon>
        <taxon>Plakobranchus</taxon>
    </lineage>
</organism>
<sequence length="121" mass="13769">MYRVRCKDRERVNSQNPIKRCDAIARPKSCIFQQCLQTLSEASASPPSYPVGTCYKCYGPFCSLKSRHLTAISTSSGKTTCTVIYYSPACSRIKSLSRAFNRRTWNIYYTQDCVIRDTGIQ</sequence>
<dbReference type="AlphaFoldDB" id="A0AAV3YGK8"/>
<accession>A0AAV3YGK8</accession>